<evidence type="ECO:0000313" key="1">
    <source>
        <dbReference type="EMBL" id="MBC9932335.1"/>
    </source>
</evidence>
<keyword evidence="2" id="KW-1185">Reference proteome</keyword>
<reference evidence="1 2" key="1">
    <citation type="submission" date="2020-09" db="EMBL/GenBank/DDBJ databases">
        <title>Genome sequences of type strains of Chitinophaga qingshengii and Chitinophaga varians.</title>
        <authorList>
            <person name="Kittiwongwattana C."/>
        </authorList>
    </citation>
    <scope>NUCLEOTIDE SEQUENCE [LARGE SCALE GENOMIC DNA]</scope>
    <source>
        <strain evidence="1 2">JCM 30026</strain>
    </source>
</reference>
<dbReference type="InterPro" id="IPR036641">
    <property type="entry name" value="HPT_dom_sf"/>
</dbReference>
<dbReference type="EMBL" id="JACVFC010000002">
    <property type="protein sequence ID" value="MBC9932335.1"/>
    <property type="molecule type" value="Genomic_DNA"/>
</dbReference>
<comment type="caution">
    <text evidence="1">The sequence shown here is derived from an EMBL/GenBank/DDBJ whole genome shotgun (WGS) entry which is preliminary data.</text>
</comment>
<dbReference type="RefSeq" id="WP_188089462.1">
    <property type="nucleotide sequence ID" value="NZ_JACVFC010000002.1"/>
</dbReference>
<evidence type="ECO:0008006" key="3">
    <source>
        <dbReference type="Google" id="ProtNLM"/>
    </source>
</evidence>
<sequence>MLSSAEKLKQLENVASPAYSFQYLLLVSGGDYAFLKEIATLYLDAMLHYVDDCRQIAADKDLNALKQQTHKIATSFNCLGMDYLQPCFDQIKHTSHWDQETANSLHMLIATVQDNVPLVRKDLE</sequence>
<proteinExistence type="predicted"/>
<organism evidence="1 2">
    <name type="scientific">Chitinophaga qingshengii</name>
    <dbReference type="NCBI Taxonomy" id="1569794"/>
    <lineage>
        <taxon>Bacteria</taxon>
        <taxon>Pseudomonadati</taxon>
        <taxon>Bacteroidota</taxon>
        <taxon>Chitinophagia</taxon>
        <taxon>Chitinophagales</taxon>
        <taxon>Chitinophagaceae</taxon>
        <taxon>Chitinophaga</taxon>
    </lineage>
</organism>
<protein>
    <recommendedName>
        <fullName evidence="3">HPt domain-containing protein</fullName>
    </recommendedName>
</protein>
<dbReference type="Proteomes" id="UP000659124">
    <property type="component" value="Unassembled WGS sequence"/>
</dbReference>
<gene>
    <name evidence="1" type="ORF">ICL07_18255</name>
</gene>
<evidence type="ECO:0000313" key="2">
    <source>
        <dbReference type="Proteomes" id="UP000659124"/>
    </source>
</evidence>
<dbReference type="SUPFAM" id="SSF47226">
    <property type="entry name" value="Histidine-containing phosphotransfer domain, HPT domain"/>
    <property type="match status" value="1"/>
</dbReference>
<name>A0ABR7TRS5_9BACT</name>
<accession>A0ABR7TRS5</accession>
<dbReference type="Gene3D" id="1.20.120.160">
    <property type="entry name" value="HPT domain"/>
    <property type="match status" value="1"/>
</dbReference>